<evidence type="ECO:0000256" key="12">
    <source>
        <dbReference type="ARBA" id="ARBA00023201"/>
    </source>
</evidence>
<evidence type="ECO:0000313" key="19">
    <source>
        <dbReference type="Proteomes" id="UP000887567"/>
    </source>
</evidence>
<protein>
    <submittedName>
        <fullName evidence="18">Uncharacterized protein</fullName>
    </submittedName>
</protein>
<dbReference type="GeneID" id="110254759"/>
<feature type="domain" description="SLC12A transporter C-terminal" evidence="16">
    <location>
        <begin position="750"/>
        <end position="941"/>
    </location>
</feature>
<proteinExistence type="inferred from homology"/>
<feature type="domain" description="SLC12A transporter C-terminal" evidence="16">
    <location>
        <begin position="602"/>
        <end position="725"/>
    </location>
</feature>
<dbReference type="EnsemblMetazoa" id="XM_021061795.2">
    <property type="protein sequence ID" value="XP_020917454.1"/>
    <property type="gene ID" value="LOC110254759"/>
</dbReference>
<feature type="domain" description="Amino acid permease/ SLC12A" evidence="15">
    <location>
        <begin position="96"/>
        <end position="593"/>
    </location>
</feature>
<feature type="transmembrane region" description="Helical" evidence="14">
    <location>
        <begin position="123"/>
        <end position="147"/>
    </location>
</feature>
<keyword evidence="19" id="KW-1185">Reference proteome</keyword>
<keyword evidence="3" id="KW-0813">Transport</keyword>
<evidence type="ECO:0000256" key="6">
    <source>
        <dbReference type="ARBA" id="ARBA00022847"/>
    </source>
</evidence>
<keyword evidence="6" id="KW-0769">Symport</keyword>
<keyword evidence="11" id="KW-0325">Glycoprotein</keyword>
<evidence type="ECO:0000259" key="16">
    <source>
        <dbReference type="Pfam" id="PF03522"/>
    </source>
</evidence>
<feature type="transmembrane region" description="Helical" evidence="14">
    <location>
        <begin position="215"/>
        <end position="234"/>
    </location>
</feature>
<keyword evidence="12" id="KW-0739">Sodium transport</keyword>
<evidence type="ECO:0000256" key="14">
    <source>
        <dbReference type="SAM" id="Phobius"/>
    </source>
</evidence>
<dbReference type="InterPro" id="IPR004841">
    <property type="entry name" value="AA-permease/SLC12A_dom"/>
</dbReference>
<evidence type="ECO:0000256" key="1">
    <source>
        <dbReference type="ARBA" id="ARBA00004651"/>
    </source>
</evidence>
<dbReference type="GO" id="GO:0055075">
    <property type="term" value="P:potassium ion homeostasis"/>
    <property type="evidence" value="ECO:0007669"/>
    <property type="project" value="TreeGrafter"/>
</dbReference>
<reference evidence="18" key="1">
    <citation type="submission" date="2022-11" db="UniProtKB">
        <authorList>
            <consortium name="EnsemblMetazoa"/>
        </authorList>
    </citation>
    <scope>IDENTIFICATION</scope>
</reference>
<feature type="transmembrane region" description="Helical" evidence="14">
    <location>
        <begin position="328"/>
        <end position="352"/>
    </location>
</feature>
<dbReference type="GO" id="GO:0005886">
    <property type="term" value="C:plasma membrane"/>
    <property type="evidence" value="ECO:0007669"/>
    <property type="project" value="UniProtKB-SubCell"/>
</dbReference>
<organism evidence="18 19">
    <name type="scientific">Exaiptasia diaphana</name>
    <name type="common">Tropical sea anemone</name>
    <name type="synonym">Aiptasia pulchella</name>
    <dbReference type="NCBI Taxonomy" id="2652724"/>
    <lineage>
        <taxon>Eukaryota</taxon>
        <taxon>Metazoa</taxon>
        <taxon>Cnidaria</taxon>
        <taxon>Anthozoa</taxon>
        <taxon>Hexacorallia</taxon>
        <taxon>Actiniaria</taxon>
        <taxon>Aiptasiidae</taxon>
        <taxon>Exaiptasia</taxon>
    </lineage>
</organism>
<dbReference type="RefSeq" id="XP_020917454.1">
    <property type="nucleotide sequence ID" value="XM_021061795.2"/>
</dbReference>
<dbReference type="GO" id="GO:0008511">
    <property type="term" value="F:sodium:potassium:chloride symporter activity"/>
    <property type="evidence" value="ECO:0007669"/>
    <property type="project" value="TreeGrafter"/>
</dbReference>
<feature type="transmembrane region" description="Helical" evidence="14">
    <location>
        <begin position="482"/>
        <end position="499"/>
    </location>
</feature>
<evidence type="ECO:0000256" key="3">
    <source>
        <dbReference type="ARBA" id="ARBA00022448"/>
    </source>
</evidence>
<evidence type="ECO:0000256" key="8">
    <source>
        <dbReference type="ARBA" id="ARBA00023053"/>
    </source>
</evidence>
<evidence type="ECO:0000256" key="2">
    <source>
        <dbReference type="ARBA" id="ARBA00010593"/>
    </source>
</evidence>
<dbReference type="GO" id="GO:0055064">
    <property type="term" value="P:chloride ion homeostasis"/>
    <property type="evidence" value="ECO:0007669"/>
    <property type="project" value="TreeGrafter"/>
</dbReference>
<comment type="similarity">
    <text evidence="2">Belongs to the SLC12A transporter family.</text>
</comment>
<dbReference type="Pfam" id="PF08403">
    <property type="entry name" value="AA_permease_N"/>
    <property type="match status" value="1"/>
</dbReference>
<dbReference type="InterPro" id="IPR013612">
    <property type="entry name" value="AA_permease_N"/>
</dbReference>
<feature type="transmembrane region" description="Helical" evidence="14">
    <location>
        <begin position="456"/>
        <end position="476"/>
    </location>
</feature>
<sequence length="941" mass="105736">MESSEQPESPHNENFTQGYITFFSVPMTMFYRNTSSTFFLASKKRPTLQELRRGLESDSPFQPLMEDEQTEQKPEIENIEISGPTITAPKFGWIKGVFFFCLLNIWGVMLYLRLFFFVGQAGIAMATAIIFFFAVVTVLTTLSMSAICTNGEVKGGGVFFLISRTLGPEFGGSIGVIFSIASAVAVAMYVFFFSETVRDLLRDNNALMIDEVNDIRIIGIITVFFLFGVTLVGLEWVVRFFFFLLAILVISILDVVIGTFIGPQSVQSKAQGFLGYKMDIFSLNMKPGFQGESFFSVFAVFFPAVFFILAGVNISGDLKNVNSAVPKGTLVAILISTFFFIMLAWLVGAVYLRVFFGIIAAAVYNVTNTSNSTHDILCTFPNCKFGLLNDFQIMDFFSGWGPIVTAGIFASTLSSALASFVGAPKTFQAVCKDKVFPKTEFFAVGHGPGNEPRRGYMLTFFFFVAFIAIGDLNAIAPIISNFFLIVYALINYATFAASFGRSPGWRPSFKYYNMWVSLVGAVLCLVIMFLIKWWSALLTLLIFFCLYKFVDYKKPNVSWGSSGQANTYMTALFFLLRLEKQEDHVKNYRPQFLVLSGRPVERPHLLKIVSHMSKNVGLMLYFFFYKGEFGTIPPEKDSIEDTKWLQDCNIKAFRSVTTAPNLRTGVQNMLDLCGLGKMKPNTVVLGFKKDCFFSSKSAIADYFGIINDIFDRNFGLVLLRMGEIFFIDLEDGASSESESDGNDDVGSNETIQGTIKFFLSNSELAFQDKQQGIFFVWWLYDDGGLTVLFFFLLSQHRLWSGCQLRIFSVNIRSKHTIKSLEINMAKLMKKFRITASCVDQVPGANTKPCKESLDAFKNLPVKEELEEGDITDQKVLRMIRIGELIRERSKEAKLVIVSLPVPIADVTSPLMYLSWLEVLFFFLPPVLLVRGNQTSVLTFYS</sequence>
<evidence type="ECO:0000256" key="10">
    <source>
        <dbReference type="ARBA" id="ARBA00023136"/>
    </source>
</evidence>
<evidence type="ECO:0000256" key="5">
    <source>
        <dbReference type="ARBA" id="ARBA00022692"/>
    </source>
</evidence>
<feature type="domain" description="Amino acid permease N-terminal" evidence="17">
    <location>
        <begin position="16"/>
        <end position="71"/>
    </location>
</feature>
<dbReference type="Gene3D" id="1.20.1740.10">
    <property type="entry name" value="Amino acid/polyamine transporter I"/>
    <property type="match status" value="1"/>
</dbReference>
<dbReference type="Proteomes" id="UP000887567">
    <property type="component" value="Unplaced"/>
</dbReference>
<feature type="transmembrane region" description="Helical" evidence="14">
    <location>
        <begin position="97"/>
        <end position="116"/>
    </location>
</feature>
<keyword evidence="5 14" id="KW-0812">Transmembrane</keyword>
<feature type="transmembrane region" description="Helical" evidence="14">
    <location>
        <begin position="240"/>
        <end position="261"/>
    </location>
</feature>
<evidence type="ECO:0000256" key="13">
    <source>
        <dbReference type="ARBA" id="ARBA00023214"/>
    </source>
</evidence>
<dbReference type="GO" id="GO:0055078">
    <property type="term" value="P:sodium ion homeostasis"/>
    <property type="evidence" value="ECO:0007669"/>
    <property type="project" value="TreeGrafter"/>
</dbReference>
<dbReference type="Pfam" id="PF03522">
    <property type="entry name" value="SLC12"/>
    <property type="match status" value="2"/>
</dbReference>
<name>A0A913YAU3_EXADI</name>
<comment type="subcellular location">
    <subcellularLocation>
        <location evidence="1">Cell membrane</location>
        <topology evidence="1">Multi-pass membrane protein</topology>
    </subcellularLocation>
</comment>
<dbReference type="GO" id="GO:1990573">
    <property type="term" value="P:potassium ion import across plasma membrane"/>
    <property type="evidence" value="ECO:0007669"/>
    <property type="project" value="TreeGrafter"/>
</dbReference>
<evidence type="ECO:0000259" key="15">
    <source>
        <dbReference type="Pfam" id="PF00324"/>
    </source>
</evidence>
<keyword evidence="10 14" id="KW-0472">Membrane</keyword>
<dbReference type="GO" id="GO:0006884">
    <property type="term" value="P:cell volume homeostasis"/>
    <property type="evidence" value="ECO:0007669"/>
    <property type="project" value="TreeGrafter"/>
</dbReference>
<keyword evidence="4" id="KW-1003">Cell membrane</keyword>
<keyword evidence="13" id="KW-0868">Chloride</keyword>
<keyword evidence="9" id="KW-0406">Ion transport</keyword>
<dbReference type="PANTHER" id="PTHR11827:SF103">
    <property type="entry name" value="SODIUM CHLORIDE COTRANSPORTER 69, ISOFORM E"/>
    <property type="match status" value="1"/>
</dbReference>
<dbReference type="OMA" id="AFVGMDW"/>
<keyword evidence="8" id="KW-0915">Sodium</keyword>
<keyword evidence="7 14" id="KW-1133">Transmembrane helix</keyword>
<dbReference type="OrthoDB" id="2020542at2759"/>
<feature type="transmembrane region" description="Helical" evidence="14">
    <location>
        <begin position="511"/>
        <end position="528"/>
    </location>
</feature>
<evidence type="ECO:0000259" key="17">
    <source>
        <dbReference type="Pfam" id="PF08403"/>
    </source>
</evidence>
<feature type="transmembrane region" description="Helical" evidence="14">
    <location>
        <begin position="170"/>
        <end position="194"/>
    </location>
</feature>
<evidence type="ECO:0000256" key="11">
    <source>
        <dbReference type="ARBA" id="ARBA00023180"/>
    </source>
</evidence>
<dbReference type="Pfam" id="PF00324">
    <property type="entry name" value="AA_permease"/>
    <property type="match status" value="1"/>
</dbReference>
<dbReference type="AlphaFoldDB" id="A0A913YAU3"/>
<dbReference type="InterPro" id="IPR004842">
    <property type="entry name" value="SLC12A_fam"/>
</dbReference>
<dbReference type="KEGG" id="epa:110254759"/>
<evidence type="ECO:0000313" key="18">
    <source>
        <dbReference type="EnsemblMetazoa" id="XP_020917454.1"/>
    </source>
</evidence>
<evidence type="ECO:0000256" key="9">
    <source>
        <dbReference type="ARBA" id="ARBA00023065"/>
    </source>
</evidence>
<accession>A0A913YAU3</accession>
<dbReference type="InterPro" id="IPR018491">
    <property type="entry name" value="SLC12_C"/>
</dbReference>
<feature type="transmembrane region" description="Helical" evidence="14">
    <location>
        <begin position="294"/>
        <end position="316"/>
    </location>
</feature>
<dbReference type="FunFam" id="1.20.1740.10:FF:000022">
    <property type="entry name" value="Bumetanide-sensitive na-k-cl cotransport protein"/>
    <property type="match status" value="1"/>
</dbReference>
<evidence type="ECO:0000256" key="7">
    <source>
        <dbReference type="ARBA" id="ARBA00022989"/>
    </source>
</evidence>
<evidence type="ECO:0000256" key="4">
    <source>
        <dbReference type="ARBA" id="ARBA00022475"/>
    </source>
</evidence>
<dbReference type="PANTHER" id="PTHR11827">
    <property type="entry name" value="SOLUTE CARRIER FAMILY 12, CATION COTRANSPORTERS"/>
    <property type="match status" value="1"/>
</dbReference>